<evidence type="ECO:0000259" key="6">
    <source>
        <dbReference type="Pfam" id="PF03015"/>
    </source>
</evidence>
<evidence type="ECO:0000256" key="4">
    <source>
        <dbReference type="RuleBase" id="RU363097"/>
    </source>
</evidence>
<name>A0AAW2UQL0_SESRA</name>
<dbReference type="InterPro" id="IPR026055">
    <property type="entry name" value="FAR"/>
</dbReference>
<dbReference type="SUPFAM" id="SSF51735">
    <property type="entry name" value="NAD(P)-binding Rossmann-fold domains"/>
    <property type="match status" value="1"/>
</dbReference>
<dbReference type="GO" id="GO:0010345">
    <property type="term" value="P:suberin biosynthetic process"/>
    <property type="evidence" value="ECO:0007669"/>
    <property type="project" value="TreeGrafter"/>
</dbReference>
<comment type="function">
    <text evidence="4">Catalyzes the reduction of fatty acyl-CoA to fatty alcohols.</text>
</comment>
<evidence type="ECO:0000259" key="7">
    <source>
        <dbReference type="Pfam" id="PF07993"/>
    </source>
</evidence>
<sequence>MRDGLIPEQPIHMGETLPGAKISYLDINMEKKIVEEKLRELQALNATKKEITTVMKDLGIQRAKLHGWPNTYAFTKAMGEMMILEEMKGKDYKLIILRPTIITSTYREPFPGWIEGLRTLDALFAVYGKGKLTFFLADPQSILDLIPGDMVVNAMVAAIAKHSKDQPSLEFVIYHVGSSRRNPIYLQDVRSMGYQYFLKKPFLDNTGKPIKILKLLNVIFCDKFKRSYTNSRRALDYLMRLAELYKPYTLFQGIFDDANTEGLRITTREYNSNADMFGFDPKCIQWEEYFLITHFPGIAKYALK</sequence>
<dbReference type="InterPro" id="IPR036291">
    <property type="entry name" value="NAD(P)-bd_dom_sf"/>
</dbReference>
<comment type="catalytic activity">
    <reaction evidence="4">
        <text>a long-chain fatty acyl-CoA + 2 NADPH + 2 H(+) = a long-chain primary fatty alcohol + 2 NADP(+) + CoA</text>
        <dbReference type="Rhea" id="RHEA:52716"/>
        <dbReference type="ChEBI" id="CHEBI:15378"/>
        <dbReference type="ChEBI" id="CHEBI:57287"/>
        <dbReference type="ChEBI" id="CHEBI:57783"/>
        <dbReference type="ChEBI" id="CHEBI:58349"/>
        <dbReference type="ChEBI" id="CHEBI:77396"/>
        <dbReference type="ChEBI" id="CHEBI:83139"/>
        <dbReference type="EC" id="1.2.1.84"/>
    </reaction>
</comment>
<keyword evidence="4" id="KW-0521">NADP</keyword>
<evidence type="ECO:0000256" key="5">
    <source>
        <dbReference type="SAM" id="Coils"/>
    </source>
</evidence>
<comment type="caution">
    <text evidence="8">The sequence shown here is derived from an EMBL/GenBank/DDBJ whole genome shotgun (WGS) entry which is preliminary data.</text>
</comment>
<evidence type="ECO:0000313" key="8">
    <source>
        <dbReference type="EMBL" id="KAL0417611.1"/>
    </source>
</evidence>
<feature type="domain" description="Fatty acyl-CoA reductase C-terminal" evidence="6">
    <location>
        <begin position="209"/>
        <end position="304"/>
    </location>
</feature>
<reference evidence="8" key="1">
    <citation type="submission" date="2020-06" db="EMBL/GenBank/DDBJ databases">
        <authorList>
            <person name="Li T."/>
            <person name="Hu X."/>
            <person name="Zhang T."/>
            <person name="Song X."/>
            <person name="Zhang H."/>
            <person name="Dai N."/>
            <person name="Sheng W."/>
            <person name="Hou X."/>
            <person name="Wei L."/>
        </authorList>
    </citation>
    <scope>NUCLEOTIDE SEQUENCE</scope>
    <source>
        <strain evidence="8">G02</strain>
        <tissue evidence="8">Leaf</tissue>
    </source>
</reference>
<accession>A0AAW2UQL0</accession>
<organism evidence="8">
    <name type="scientific">Sesamum radiatum</name>
    <name type="common">Black benniseed</name>
    <dbReference type="NCBI Taxonomy" id="300843"/>
    <lineage>
        <taxon>Eukaryota</taxon>
        <taxon>Viridiplantae</taxon>
        <taxon>Streptophyta</taxon>
        <taxon>Embryophyta</taxon>
        <taxon>Tracheophyta</taxon>
        <taxon>Spermatophyta</taxon>
        <taxon>Magnoliopsida</taxon>
        <taxon>eudicotyledons</taxon>
        <taxon>Gunneridae</taxon>
        <taxon>Pentapetalae</taxon>
        <taxon>asterids</taxon>
        <taxon>lamiids</taxon>
        <taxon>Lamiales</taxon>
        <taxon>Pedaliaceae</taxon>
        <taxon>Sesamum</taxon>
    </lineage>
</organism>
<dbReference type="AlphaFoldDB" id="A0AAW2UQL0"/>
<feature type="coiled-coil region" evidence="5">
    <location>
        <begin position="24"/>
        <end position="54"/>
    </location>
</feature>
<protein>
    <recommendedName>
        <fullName evidence="4">Fatty acyl-CoA reductase</fullName>
        <ecNumber evidence="4">1.2.1.84</ecNumber>
    </recommendedName>
</protein>
<dbReference type="GO" id="GO:0102965">
    <property type="term" value="F:alcohol-forming long-chain fatty acyl-CoA reductase activity"/>
    <property type="evidence" value="ECO:0007669"/>
    <property type="project" value="UniProtKB-EC"/>
</dbReference>
<dbReference type="InterPro" id="IPR033640">
    <property type="entry name" value="FAR_C"/>
</dbReference>
<gene>
    <name evidence="8" type="ORF">Sradi_1174600</name>
</gene>
<proteinExistence type="inferred from homology"/>
<dbReference type="InterPro" id="IPR013120">
    <property type="entry name" value="FAR_NAD-bd"/>
</dbReference>
<keyword evidence="5" id="KW-0175">Coiled coil</keyword>
<keyword evidence="3 4" id="KW-0443">Lipid metabolism</keyword>
<comment type="similarity">
    <text evidence="1 4">Belongs to the fatty acyl-CoA reductase family.</text>
</comment>
<dbReference type="PANTHER" id="PTHR11011:SF105">
    <property type="entry name" value="FATTY ACYL-COA REDUCTASE"/>
    <property type="match status" value="1"/>
</dbReference>
<keyword evidence="4" id="KW-0560">Oxidoreductase</keyword>
<dbReference type="GO" id="GO:0035336">
    <property type="term" value="P:long-chain fatty-acyl-CoA metabolic process"/>
    <property type="evidence" value="ECO:0007669"/>
    <property type="project" value="TreeGrafter"/>
</dbReference>
<feature type="domain" description="Thioester reductase (TE)" evidence="7">
    <location>
        <begin position="42"/>
        <end position="155"/>
    </location>
</feature>
<dbReference type="Pfam" id="PF03015">
    <property type="entry name" value="Sterile"/>
    <property type="match status" value="1"/>
</dbReference>
<dbReference type="Gene3D" id="3.40.50.720">
    <property type="entry name" value="NAD(P)-binding Rossmann-like Domain"/>
    <property type="match status" value="1"/>
</dbReference>
<dbReference type="Pfam" id="PF07993">
    <property type="entry name" value="NAD_binding_4"/>
    <property type="match status" value="1"/>
</dbReference>
<reference evidence="8" key="2">
    <citation type="journal article" date="2024" name="Plant">
        <title>Genomic evolution and insights into agronomic trait innovations of Sesamum species.</title>
        <authorList>
            <person name="Miao H."/>
            <person name="Wang L."/>
            <person name="Qu L."/>
            <person name="Liu H."/>
            <person name="Sun Y."/>
            <person name="Le M."/>
            <person name="Wang Q."/>
            <person name="Wei S."/>
            <person name="Zheng Y."/>
            <person name="Lin W."/>
            <person name="Duan Y."/>
            <person name="Cao H."/>
            <person name="Xiong S."/>
            <person name="Wang X."/>
            <person name="Wei L."/>
            <person name="Li C."/>
            <person name="Ma Q."/>
            <person name="Ju M."/>
            <person name="Zhao R."/>
            <person name="Li G."/>
            <person name="Mu C."/>
            <person name="Tian Q."/>
            <person name="Mei H."/>
            <person name="Zhang T."/>
            <person name="Gao T."/>
            <person name="Zhang H."/>
        </authorList>
    </citation>
    <scope>NUCLEOTIDE SEQUENCE</scope>
    <source>
        <strain evidence="8">G02</strain>
    </source>
</reference>
<evidence type="ECO:0000256" key="1">
    <source>
        <dbReference type="ARBA" id="ARBA00005928"/>
    </source>
</evidence>
<evidence type="ECO:0000256" key="3">
    <source>
        <dbReference type="ARBA" id="ARBA00023098"/>
    </source>
</evidence>
<evidence type="ECO:0000256" key="2">
    <source>
        <dbReference type="ARBA" id="ARBA00022516"/>
    </source>
</evidence>
<dbReference type="CDD" id="cd09071">
    <property type="entry name" value="FAR_C"/>
    <property type="match status" value="1"/>
</dbReference>
<dbReference type="GO" id="GO:0080019">
    <property type="term" value="F:alcohol-forming very long-chain fatty acyl-CoA reductase activity"/>
    <property type="evidence" value="ECO:0007669"/>
    <property type="project" value="InterPro"/>
</dbReference>
<dbReference type="EC" id="1.2.1.84" evidence="4"/>
<dbReference type="EMBL" id="JACGWJ010000005">
    <property type="protein sequence ID" value="KAL0417611.1"/>
    <property type="molecule type" value="Genomic_DNA"/>
</dbReference>
<dbReference type="PANTHER" id="PTHR11011">
    <property type="entry name" value="MALE STERILITY PROTEIN 2-RELATED"/>
    <property type="match status" value="1"/>
</dbReference>
<keyword evidence="2 4" id="KW-0444">Lipid biosynthesis</keyword>